<dbReference type="PATRIC" id="fig|92706.3.peg.371"/>
<keyword evidence="1" id="KW-0812">Transmembrane</keyword>
<keyword evidence="1" id="KW-0472">Membrane</keyword>
<keyword evidence="1" id="KW-1133">Transmembrane helix</keyword>
<dbReference type="SUPFAM" id="SSF103473">
    <property type="entry name" value="MFS general substrate transporter"/>
    <property type="match status" value="1"/>
</dbReference>
<evidence type="ECO:0008006" key="4">
    <source>
        <dbReference type="Google" id="ProtNLM"/>
    </source>
</evidence>
<feature type="transmembrane region" description="Helical" evidence="1">
    <location>
        <begin position="12"/>
        <end position="36"/>
    </location>
</feature>
<dbReference type="HOGENOM" id="CLU_2300394_0_0_11"/>
<evidence type="ECO:0000256" key="1">
    <source>
        <dbReference type="SAM" id="Phobius"/>
    </source>
</evidence>
<dbReference type="Proteomes" id="UP000034037">
    <property type="component" value="Chromosome"/>
</dbReference>
<proteinExistence type="predicted"/>
<reference evidence="2 3" key="1">
    <citation type="submission" date="2015-04" db="EMBL/GenBank/DDBJ databases">
        <title>Complete Genome Sequence of Brevibacterium flavum ATCC 15168.</title>
        <authorList>
            <person name="Ahn J."/>
            <person name="Park G."/>
            <person name="Jeon W."/>
            <person name="Jang Y."/>
            <person name="Jang M."/>
            <person name="Lee H."/>
            <person name="Lee H."/>
        </authorList>
    </citation>
    <scope>NUCLEOTIDE SEQUENCE [LARGE SCALE GENOMIC DNA]</scope>
    <source>
        <strain evidence="2 3">ATCC 15168</strain>
    </source>
</reference>
<dbReference type="InterPro" id="IPR036259">
    <property type="entry name" value="MFS_trans_sf"/>
</dbReference>
<evidence type="ECO:0000313" key="2">
    <source>
        <dbReference type="EMBL" id="AKF26376.1"/>
    </source>
</evidence>
<accession>A0A0F6WPI9</accession>
<feature type="transmembrane region" description="Helical" evidence="1">
    <location>
        <begin position="56"/>
        <end position="75"/>
    </location>
</feature>
<dbReference type="RefSeq" id="WP_003863276.1">
    <property type="nucleotide sequence ID" value="NZ_CP011309.1"/>
</dbReference>
<evidence type="ECO:0000313" key="3">
    <source>
        <dbReference type="Proteomes" id="UP000034037"/>
    </source>
</evidence>
<sequence>MSAFSDSPTRRWWALGILAMTELVVVLDTMIVTIALPQAQADLGMSDAQRQWVGPAFAGAGATMIIAAIVAITMIRGKKDDLMPSWDAEAEWEEEKVSVH</sequence>
<organism evidence="2 3">
    <name type="scientific">[Brevibacterium] flavum</name>
    <dbReference type="NCBI Taxonomy" id="92706"/>
    <lineage>
        <taxon>Bacteria</taxon>
        <taxon>Bacillati</taxon>
        <taxon>Actinomycetota</taxon>
        <taxon>Actinomycetes</taxon>
        <taxon>Mycobacteriales</taxon>
        <taxon>Corynebacteriaceae</taxon>
        <taxon>Corynebacterium</taxon>
    </lineage>
</organism>
<dbReference type="EMBL" id="CP011309">
    <property type="protein sequence ID" value="AKF26376.1"/>
    <property type="molecule type" value="Genomic_DNA"/>
</dbReference>
<protein>
    <recommendedName>
        <fullName evidence="4">MFS transporter</fullName>
    </recommendedName>
</protein>
<name>A0A0F6WPI9_9CORY</name>
<keyword evidence="3" id="KW-1185">Reference proteome</keyword>
<dbReference type="AlphaFoldDB" id="A0A0F6WPI9"/>
<gene>
    <name evidence="2" type="ORF">YH66_01805</name>
</gene>